<dbReference type="Gene3D" id="3.30.1340.30">
    <property type="match status" value="1"/>
</dbReference>
<evidence type="ECO:0000313" key="5">
    <source>
        <dbReference type="EMBL" id="PPQ40140.1"/>
    </source>
</evidence>
<dbReference type="InterPro" id="IPR046342">
    <property type="entry name" value="CBS_dom_sf"/>
</dbReference>
<dbReference type="PANTHER" id="PTHR43080">
    <property type="entry name" value="CBS DOMAIN-CONTAINING PROTEIN CBSX3, MITOCHONDRIAL"/>
    <property type="match status" value="1"/>
</dbReference>
<evidence type="ECO:0008006" key="7">
    <source>
        <dbReference type="Google" id="ProtNLM"/>
    </source>
</evidence>
<gene>
    <name evidence="5" type="ORF">CCS01_00740</name>
</gene>
<keyword evidence="1 2" id="KW-0129">CBS domain</keyword>
<dbReference type="Proteomes" id="UP000239724">
    <property type="component" value="Unassembled WGS sequence"/>
</dbReference>
<dbReference type="InterPro" id="IPR007055">
    <property type="entry name" value="BON_dom"/>
</dbReference>
<keyword evidence="6" id="KW-1185">Reference proteome</keyword>
<reference evidence="5 6" key="1">
    <citation type="journal article" date="2018" name="Arch. Microbiol.">
        <title>New insights into the metabolic potential of the phototrophic purple bacterium Rhodopila globiformis DSM 161(T) from its draft genome sequence and evidence for a vanadium-dependent nitrogenase.</title>
        <authorList>
            <person name="Imhoff J.F."/>
            <person name="Rahn T."/>
            <person name="Kunzel S."/>
            <person name="Neulinger S.C."/>
        </authorList>
    </citation>
    <scope>NUCLEOTIDE SEQUENCE [LARGE SCALE GENOMIC DNA]</scope>
    <source>
        <strain evidence="5 6">DSM 161</strain>
    </source>
</reference>
<evidence type="ECO:0000256" key="1">
    <source>
        <dbReference type="ARBA" id="ARBA00023122"/>
    </source>
</evidence>
<dbReference type="InterPro" id="IPR000644">
    <property type="entry name" value="CBS_dom"/>
</dbReference>
<dbReference type="InterPro" id="IPR017080">
    <property type="entry name" value="UCP036990_CBS_BON"/>
</dbReference>
<dbReference type="Gene3D" id="3.10.580.10">
    <property type="entry name" value="CBS-domain"/>
    <property type="match status" value="1"/>
</dbReference>
<feature type="domain" description="CBS" evidence="4">
    <location>
        <begin position="7"/>
        <end position="63"/>
    </location>
</feature>
<dbReference type="AlphaFoldDB" id="A0A2S6NP49"/>
<dbReference type="Pfam" id="PF04972">
    <property type="entry name" value="BON"/>
    <property type="match status" value="1"/>
</dbReference>
<feature type="domain" description="CBS" evidence="4">
    <location>
        <begin position="94"/>
        <end position="151"/>
    </location>
</feature>
<dbReference type="EMBL" id="NHRY01000029">
    <property type="protein sequence ID" value="PPQ40140.1"/>
    <property type="molecule type" value="Genomic_DNA"/>
</dbReference>
<evidence type="ECO:0000313" key="6">
    <source>
        <dbReference type="Proteomes" id="UP000239724"/>
    </source>
</evidence>
<dbReference type="CDD" id="cd04586">
    <property type="entry name" value="CBS_pair_BON_assoc"/>
    <property type="match status" value="1"/>
</dbReference>
<dbReference type="InterPro" id="IPR051257">
    <property type="entry name" value="Diverse_CBS-Domain"/>
</dbReference>
<dbReference type="Pfam" id="PF00571">
    <property type="entry name" value="CBS"/>
    <property type="match status" value="2"/>
</dbReference>
<feature type="domain" description="BON" evidence="3">
    <location>
        <begin position="156"/>
        <end position="224"/>
    </location>
</feature>
<sequence length="235" mass="25367">MIVADVMTRRVVTIAPEATVEDAATLMLARRISGLFVVDQAGDLVGVITEGDLLRRDELGTERGRPWWLKLLVSPARQAADFTRAHGRHVRDVMTADVISVADDAPLETVVATMERARVKRVPVTHGGRVVGVVSRADLLRALVSRVKQAEPVGQDDTAIRGAILDALERQAWAPMTTLNVTVAKGVADMWGTITNEAERSAIRVVVENTPGVTAVHDHLVYVEPYSGTVIEGPG</sequence>
<proteinExistence type="predicted"/>
<dbReference type="SMART" id="SM00116">
    <property type="entry name" value="CBS"/>
    <property type="match status" value="2"/>
</dbReference>
<dbReference type="PANTHER" id="PTHR43080:SF26">
    <property type="entry name" value="REGULATORY PROTEIN"/>
    <property type="match status" value="1"/>
</dbReference>
<dbReference type="SUPFAM" id="SSF54631">
    <property type="entry name" value="CBS-domain pair"/>
    <property type="match status" value="1"/>
</dbReference>
<organism evidence="5 6">
    <name type="scientific">Rhodopila globiformis</name>
    <name type="common">Rhodopseudomonas globiformis</name>
    <dbReference type="NCBI Taxonomy" id="1071"/>
    <lineage>
        <taxon>Bacteria</taxon>
        <taxon>Pseudomonadati</taxon>
        <taxon>Pseudomonadota</taxon>
        <taxon>Alphaproteobacteria</taxon>
        <taxon>Acetobacterales</taxon>
        <taxon>Acetobacteraceae</taxon>
        <taxon>Rhodopila</taxon>
    </lineage>
</organism>
<protein>
    <recommendedName>
        <fullName evidence="7">Histidine kinase</fullName>
    </recommendedName>
</protein>
<dbReference type="PROSITE" id="PS51371">
    <property type="entry name" value="CBS"/>
    <property type="match status" value="2"/>
</dbReference>
<evidence type="ECO:0000256" key="2">
    <source>
        <dbReference type="PROSITE-ProRule" id="PRU00703"/>
    </source>
</evidence>
<evidence type="ECO:0000259" key="4">
    <source>
        <dbReference type="PROSITE" id="PS51371"/>
    </source>
</evidence>
<evidence type="ECO:0000259" key="3">
    <source>
        <dbReference type="PROSITE" id="PS50914"/>
    </source>
</evidence>
<accession>A0A2S6NP49</accession>
<dbReference type="PIRSF" id="PIRSF036990">
    <property type="entry name" value="UCP036990_CBS_BON"/>
    <property type="match status" value="1"/>
</dbReference>
<name>A0A2S6NP49_RHOGL</name>
<dbReference type="PROSITE" id="PS50914">
    <property type="entry name" value="BON"/>
    <property type="match status" value="1"/>
</dbReference>
<comment type="caution">
    <text evidence="5">The sequence shown here is derived from an EMBL/GenBank/DDBJ whole genome shotgun (WGS) entry which is preliminary data.</text>
</comment>
<dbReference type="OrthoDB" id="9783590at2"/>
<dbReference type="RefSeq" id="WP_104516928.1">
    <property type="nucleotide sequence ID" value="NZ_NHRY01000029.1"/>
</dbReference>